<proteinExistence type="predicted"/>
<organism evidence="2 3">
    <name type="scientific">Aurantiacibacter atlanticus</name>
    <dbReference type="NCBI Taxonomy" id="1648404"/>
    <lineage>
        <taxon>Bacteria</taxon>
        <taxon>Pseudomonadati</taxon>
        <taxon>Pseudomonadota</taxon>
        <taxon>Alphaproteobacteria</taxon>
        <taxon>Sphingomonadales</taxon>
        <taxon>Erythrobacteraceae</taxon>
        <taxon>Aurantiacibacter</taxon>
    </lineage>
</organism>
<evidence type="ECO:0000313" key="2">
    <source>
        <dbReference type="EMBL" id="AKQ43402.2"/>
    </source>
</evidence>
<dbReference type="AlphaFoldDB" id="A0A0H4VFA5"/>
<reference evidence="3" key="2">
    <citation type="submission" date="2015-04" db="EMBL/GenBank/DDBJ databases">
        <title>The complete genome sequence of Erythrobacter sp. s21-N3.</title>
        <authorList>
            <person name="Zhuang L."/>
            <person name="Liu Y."/>
            <person name="Shao Z."/>
        </authorList>
    </citation>
    <scope>NUCLEOTIDE SEQUENCE [LARGE SCALE GENOMIC DNA]</scope>
    <source>
        <strain evidence="3">s21-N3</strain>
    </source>
</reference>
<dbReference type="STRING" id="1648404.CP97_11260"/>
<dbReference type="SUPFAM" id="SSF55729">
    <property type="entry name" value="Acyl-CoA N-acyltransferases (Nat)"/>
    <property type="match status" value="1"/>
</dbReference>
<dbReference type="EMBL" id="CP011310">
    <property type="protein sequence ID" value="AKQ43402.2"/>
    <property type="molecule type" value="Genomic_DNA"/>
</dbReference>
<dbReference type="KEGG" id="ery:CP97_11260"/>
<sequence>MGKHFHLETRGFPLAGDGCVHGALRGTQAVFSACDWRDMSSVDRISEWDALAQIVAEPNPFFESWFMLPALDALDPQGSVTILKLEVDGRLFGLMPVKRENRYYGYPVPHLRNWVHDNCFLGTPLVARGFERMFWQHLFSWADRRPRMAAFLHLTQMPTTGPVHDALQTYLTPKDNARPAATVMLETRAMLSSTDTSEQYFDQALSTKKRKELRRQQRRLAEMGTLEVEKLDNADAIADWSQNFLALERRGWKGKSGSALACDIATQSLFCGALEGAAQRGRLQRFAMTLDGQPIAMLANFLTAPGAFSFKTAFDEDFARFSPGVLLQRENLAMLDRDDIIWTDSCAAQDHPMIDHFWRERRTIARHSIGIGGPVRRAIFAALARHETRGRGKPLNMTVSA</sequence>
<reference evidence="2 3" key="1">
    <citation type="journal article" date="2015" name="Int. J. Syst. Evol. Microbiol.">
        <title>Erythrobacter atlanticus sp. nov., a bacterium from ocean sediment able to degrade polycyclic aromatic hydrocarbons.</title>
        <authorList>
            <person name="Zhuang L."/>
            <person name="Liu Y."/>
            <person name="Wang L."/>
            <person name="Wang W."/>
            <person name="Shao Z."/>
        </authorList>
    </citation>
    <scope>NUCLEOTIDE SEQUENCE [LARGE SCALE GENOMIC DNA]</scope>
    <source>
        <strain evidence="3">s21-N3</strain>
    </source>
</reference>
<accession>A0A0H4VFA5</accession>
<evidence type="ECO:0000313" key="3">
    <source>
        <dbReference type="Proteomes" id="UP000059113"/>
    </source>
</evidence>
<dbReference type="Proteomes" id="UP000059113">
    <property type="component" value="Chromosome"/>
</dbReference>
<feature type="domain" description="BioF2-like acetyltransferase" evidence="1">
    <location>
        <begin position="208"/>
        <end position="337"/>
    </location>
</feature>
<dbReference type="InterPro" id="IPR016181">
    <property type="entry name" value="Acyl_CoA_acyltransferase"/>
</dbReference>
<protein>
    <recommendedName>
        <fullName evidence="1">BioF2-like acetyltransferase domain-containing protein</fullName>
    </recommendedName>
</protein>
<keyword evidence="3" id="KW-1185">Reference proteome</keyword>
<name>A0A0H4VFA5_9SPHN</name>
<dbReference type="InterPro" id="IPR038740">
    <property type="entry name" value="BioF2-like_GNAT_dom"/>
</dbReference>
<dbReference type="Pfam" id="PF13480">
    <property type="entry name" value="Acetyltransf_6"/>
    <property type="match status" value="1"/>
</dbReference>
<evidence type="ECO:0000259" key="1">
    <source>
        <dbReference type="Pfam" id="PF13480"/>
    </source>
</evidence>
<dbReference type="RefSeq" id="WP_227819591.1">
    <property type="nucleotide sequence ID" value="NZ_CP011310.1"/>
</dbReference>
<gene>
    <name evidence="2" type="ORF">CP97_11260</name>
</gene>